<dbReference type="AlphaFoldDB" id="A0A699VWF0"/>
<evidence type="ECO:0000256" key="1">
    <source>
        <dbReference type="SAM" id="SignalP"/>
    </source>
</evidence>
<feature type="signal peptide" evidence="1">
    <location>
        <begin position="1"/>
        <end position="19"/>
    </location>
</feature>
<feature type="non-terminal residue" evidence="2">
    <location>
        <position position="1"/>
    </location>
</feature>
<keyword evidence="1" id="KW-0732">Signal</keyword>
<proteinExistence type="predicted"/>
<protein>
    <submittedName>
        <fullName evidence="2">Uncharacterized protein</fullName>
    </submittedName>
</protein>
<feature type="chain" id="PRO_5025588540" evidence="1">
    <location>
        <begin position="20"/>
        <end position="61"/>
    </location>
</feature>
<sequence length="61" mass="6471">VVIPFKSSFGLVMVLLGCASEPEDEASQLAVEESELAEPTLGNPGLDKLVLDKLEAGFDHD</sequence>
<organism evidence="2">
    <name type="scientific">Tanacetum cinerariifolium</name>
    <name type="common">Dalmatian daisy</name>
    <name type="synonym">Chrysanthemum cinerariifolium</name>
    <dbReference type="NCBI Taxonomy" id="118510"/>
    <lineage>
        <taxon>Eukaryota</taxon>
        <taxon>Viridiplantae</taxon>
        <taxon>Streptophyta</taxon>
        <taxon>Embryophyta</taxon>
        <taxon>Tracheophyta</taxon>
        <taxon>Spermatophyta</taxon>
        <taxon>Magnoliopsida</taxon>
        <taxon>eudicotyledons</taxon>
        <taxon>Gunneridae</taxon>
        <taxon>Pentapetalae</taxon>
        <taxon>asterids</taxon>
        <taxon>campanulids</taxon>
        <taxon>Asterales</taxon>
        <taxon>Asteraceae</taxon>
        <taxon>Asteroideae</taxon>
        <taxon>Anthemideae</taxon>
        <taxon>Anthemidinae</taxon>
        <taxon>Tanacetum</taxon>
    </lineage>
</organism>
<gene>
    <name evidence="2" type="ORF">Tci_911851</name>
</gene>
<name>A0A699VWF0_TANCI</name>
<dbReference type="EMBL" id="BKCJ011523951">
    <property type="protein sequence ID" value="GFD39882.1"/>
    <property type="molecule type" value="Genomic_DNA"/>
</dbReference>
<accession>A0A699VWF0</accession>
<evidence type="ECO:0000313" key="2">
    <source>
        <dbReference type="EMBL" id="GFD39882.1"/>
    </source>
</evidence>
<reference evidence="2" key="1">
    <citation type="journal article" date="2019" name="Sci. Rep.">
        <title>Draft genome of Tanacetum cinerariifolium, the natural source of mosquito coil.</title>
        <authorList>
            <person name="Yamashiro T."/>
            <person name="Shiraishi A."/>
            <person name="Satake H."/>
            <person name="Nakayama K."/>
        </authorList>
    </citation>
    <scope>NUCLEOTIDE SEQUENCE</scope>
</reference>
<comment type="caution">
    <text evidence="2">The sequence shown here is derived from an EMBL/GenBank/DDBJ whole genome shotgun (WGS) entry which is preliminary data.</text>
</comment>